<feature type="transmembrane region" description="Helical" evidence="2">
    <location>
        <begin position="39"/>
        <end position="61"/>
    </location>
</feature>
<dbReference type="Gramene" id="KZM83542">
    <property type="protein sequence ID" value="KZM83542"/>
    <property type="gene ID" value="DCAR_031111"/>
</dbReference>
<feature type="compositionally biased region" description="Polar residues" evidence="1">
    <location>
        <begin position="174"/>
        <end position="187"/>
    </location>
</feature>
<feature type="compositionally biased region" description="Pro residues" evidence="1">
    <location>
        <begin position="14"/>
        <end position="23"/>
    </location>
</feature>
<reference evidence="3" key="1">
    <citation type="journal article" date="2016" name="Nat. Genet.">
        <title>A high-quality carrot genome assembly provides new insights into carotenoid accumulation and asterid genome evolution.</title>
        <authorList>
            <person name="Iorizzo M."/>
            <person name="Ellison S."/>
            <person name="Senalik D."/>
            <person name="Zeng P."/>
            <person name="Satapoomin P."/>
            <person name="Huang J."/>
            <person name="Bowman M."/>
            <person name="Iovene M."/>
            <person name="Sanseverino W."/>
            <person name="Cavagnaro P."/>
            <person name="Yildiz M."/>
            <person name="Macko-Podgorni A."/>
            <person name="Moranska E."/>
            <person name="Grzebelus E."/>
            <person name="Grzebelus D."/>
            <person name="Ashrafi H."/>
            <person name="Zheng Z."/>
            <person name="Cheng S."/>
            <person name="Spooner D."/>
            <person name="Van Deynze A."/>
            <person name="Simon P."/>
        </authorList>
    </citation>
    <scope>NUCLEOTIDE SEQUENCE [LARGE SCALE GENOMIC DNA]</scope>
    <source>
        <tissue evidence="3">Leaf</tissue>
    </source>
</reference>
<evidence type="ECO:0000313" key="3">
    <source>
        <dbReference type="EMBL" id="KZM83542.1"/>
    </source>
</evidence>
<evidence type="ECO:0000313" key="4">
    <source>
        <dbReference type="EMBL" id="WOH16538.1"/>
    </source>
</evidence>
<feature type="region of interest" description="Disordered" evidence="1">
    <location>
        <begin position="140"/>
        <end position="236"/>
    </location>
</feature>
<feature type="compositionally biased region" description="Basic and acidic residues" evidence="1">
    <location>
        <begin position="160"/>
        <end position="173"/>
    </location>
</feature>
<name>A0A175YL30_DAUCS</name>
<dbReference type="Proteomes" id="UP000077755">
    <property type="component" value="Chromosome 9"/>
</dbReference>
<dbReference type="AlphaFoldDB" id="A0A175YL30"/>
<organism evidence="3">
    <name type="scientific">Daucus carota subsp. sativus</name>
    <name type="common">Carrot</name>
    <dbReference type="NCBI Taxonomy" id="79200"/>
    <lineage>
        <taxon>Eukaryota</taxon>
        <taxon>Viridiplantae</taxon>
        <taxon>Streptophyta</taxon>
        <taxon>Embryophyta</taxon>
        <taxon>Tracheophyta</taxon>
        <taxon>Spermatophyta</taxon>
        <taxon>Magnoliopsida</taxon>
        <taxon>eudicotyledons</taxon>
        <taxon>Gunneridae</taxon>
        <taxon>Pentapetalae</taxon>
        <taxon>asterids</taxon>
        <taxon>campanulids</taxon>
        <taxon>Apiales</taxon>
        <taxon>Apiaceae</taxon>
        <taxon>Apioideae</taxon>
        <taxon>Scandiceae</taxon>
        <taxon>Daucinae</taxon>
        <taxon>Daucus</taxon>
        <taxon>Daucus sect. Daucus</taxon>
    </lineage>
</organism>
<feature type="region of interest" description="Disordered" evidence="1">
    <location>
        <begin position="1"/>
        <end position="37"/>
    </location>
</feature>
<proteinExistence type="predicted"/>
<keyword evidence="2" id="KW-1133">Transmembrane helix</keyword>
<dbReference type="EMBL" id="LNRQ01000009">
    <property type="protein sequence ID" value="KZM83542.1"/>
    <property type="molecule type" value="Genomic_DNA"/>
</dbReference>
<keyword evidence="2" id="KW-0472">Membrane</keyword>
<dbReference type="EMBL" id="CP093351">
    <property type="protein sequence ID" value="WOH16538.1"/>
    <property type="molecule type" value="Genomic_DNA"/>
</dbReference>
<gene>
    <name evidence="3" type="ORF">DCAR_031111</name>
    <name evidence="4" type="ORF">DCAR_0936093</name>
</gene>
<feature type="compositionally biased region" description="Basic and acidic residues" evidence="1">
    <location>
        <begin position="1"/>
        <end position="10"/>
    </location>
</feature>
<accession>A0A175YL30</accession>
<keyword evidence="2" id="KW-0812">Transmembrane</keyword>
<evidence type="ECO:0000256" key="2">
    <source>
        <dbReference type="SAM" id="Phobius"/>
    </source>
</evidence>
<evidence type="ECO:0000256" key="1">
    <source>
        <dbReference type="SAM" id="MobiDB-lite"/>
    </source>
</evidence>
<feature type="compositionally biased region" description="Basic and acidic residues" evidence="1">
    <location>
        <begin position="216"/>
        <end position="226"/>
    </location>
</feature>
<keyword evidence="5" id="KW-1185">Reference proteome</keyword>
<evidence type="ECO:0000313" key="5">
    <source>
        <dbReference type="Proteomes" id="UP000077755"/>
    </source>
</evidence>
<sequence length="236" mass="26144">MNEPSEDHRKFFPTLPPPPPPPSDMFTVPPPREKSDSNGSVVVVLVVIVVAVVLLFCWVLYKLSLHEKKKREDSKKNNVCKVEAFHNELKKSRSGKIADVPVYGPDRRAGKYSGRFLEARYNEEISYAYEGDVESGLDNVDSSPGEEFFKNKPKKLANAAKDDAKSNAKKGEQDMSTGSKSESAHNGQSKEVESVEDDANSNAPDRNLKAGGFEEGPSRSKDEMTRNARATKKGKR</sequence>
<reference evidence="4" key="2">
    <citation type="submission" date="2022-03" db="EMBL/GenBank/DDBJ databases">
        <title>Draft title - Genomic analysis of global carrot germplasm unveils the trajectory of domestication and the origin of high carotenoid orange carrot.</title>
        <authorList>
            <person name="Iorizzo M."/>
            <person name="Ellison S."/>
            <person name="Senalik D."/>
            <person name="Macko-Podgorni A."/>
            <person name="Grzebelus D."/>
            <person name="Bostan H."/>
            <person name="Rolling W."/>
            <person name="Curaba J."/>
            <person name="Simon P."/>
        </authorList>
    </citation>
    <scope>NUCLEOTIDE SEQUENCE</scope>
    <source>
        <tissue evidence="4">Leaf</tissue>
    </source>
</reference>
<protein>
    <submittedName>
        <fullName evidence="3">Uncharacterized protein</fullName>
    </submittedName>
</protein>